<comment type="similarity">
    <text evidence="3">Belongs to the SRP72 family.</text>
</comment>
<dbReference type="PANTHER" id="PTHR14094:SF9">
    <property type="entry name" value="SIGNAL RECOGNITION PARTICLE SUBUNIT SRP72"/>
    <property type="match status" value="1"/>
</dbReference>
<evidence type="ECO:0000256" key="11">
    <source>
        <dbReference type="SAM" id="MobiDB-lite"/>
    </source>
</evidence>
<keyword evidence="6" id="KW-0677">Repeat</keyword>
<dbReference type="AlphaFoldDB" id="A0A194REL1"/>
<evidence type="ECO:0000256" key="7">
    <source>
        <dbReference type="ARBA" id="ARBA00022803"/>
    </source>
</evidence>
<comment type="subcellular location">
    <subcellularLocation>
        <location evidence="2">Cytoplasm</location>
    </subcellularLocation>
    <subcellularLocation>
        <location evidence="1">Endoplasmic reticulum</location>
    </subcellularLocation>
</comment>
<evidence type="ECO:0000256" key="4">
    <source>
        <dbReference type="ARBA" id="ARBA00018350"/>
    </source>
</evidence>
<dbReference type="Pfam" id="PF17004">
    <property type="entry name" value="SRP_TPR_like"/>
    <property type="match status" value="2"/>
</dbReference>
<dbReference type="InterPro" id="IPR011990">
    <property type="entry name" value="TPR-like_helical_dom_sf"/>
</dbReference>
<feature type="compositionally biased region" description="Polar residues" evidence="11">
    <location>
        <begin position="647"/>
        <end position="657"/>
    </location>
</feature>
<evidence type="ECO:0000256" key="9">
    <source>
        <dbReference type="ARBA" id="ARBA00023135"/>
    </source>
</evidence>
<dbReference type="InParanoid" id="A0A194REL1"/>
<dbReference type="FunFam" id="1.25.40.10:FF:000062">
    <property type="entry name" value="Signal recognition particle subunit SRP72"/>
    <property type="match status" value="1"/>
</dbReference>
<dbReference type="GO" id="GO:0005786">
    <property type="term" value="C:signal recognition particle, endoplasmic reticulum targeting"/>
    <property type="evidence" value="ECO:0007669"/>
    <property type="project" value="UniProtKB-KW"/>
</dbReference>
<feature type="compositionally biased region" description="Basic residues" evidence="11">
    <location>
        <begin position="666"/>
        <end position="675"/>
    </location>
</feature>
<keyword evidence="8" id="KW-0256">Endoplasmic reticulum</keyword>
<dbReference type="Proteomes" id="UP000053240">
    <property type="component" value="Unassembled WGS sequence"/>
</dbReference>
<evidence type="ECO:0000256" key="1">
    <source>
        <dbReference type="ARBA" id="ARBA00004240"/>
    </source>
</evidence>
<sequence length="724" mass="80452">MSANKESSLVQGYIELNKFCQSGDYERALKSAGKILQIAPTEQKAFHCKIICFIQLHNFKEALAVLSNPKNAALAADLHFEKAYAQYRLNCPKDALQTVDNAPELTLALKELRAQILYRLEQYQDCYNLYRDIVKNTTDDYEDERKANMSAVVANLAALNPIAPTEQKAFHCKIICFIQLHNFKEALAVLSNPKNAALAADLHFEKAYAQYRLNCPKDALQTVDNAPELTLALKELRAQILYRLEQYQDCYNLYRDIVKNTTDDYEDERKANMSAVVANLAALNPNADLPQFEETTYELLYNAGSTLAMRGKYTEALPVLKRAEQTCVESVVEDGGTEEEAKEEAAIIRVQQAYCLQGAGREKEAAALYQGVLKDKPADQALVAVASNNLVVINRDSNVFDSRKRMKAATADGLEHKLTSRQRAVIVYNQAILAIYSNQPEFCKQCCVKLSRELGQESRAALVEAASLARDGKRDAALALLAKHPGTHTLAAAQILLAQGDRKAAIKLLEESEFKYRPGVVGALATLYCADGDYERASQMFLDVYQHYKNDTGSPALRSVWRAAGEVHQRAGRVSAAAQAHEALASAQPHDRRSRARLVKLLAPSDPQRARALAAQLPPIQLQGAIDIEALESSKWMMGAKVVKKTVQSKQEQSPGTPGSELGVTKKQKRKRKTKLPPNADLSKPPDPERWLPKYERTAYRKRRGVRRDVIKGSQGMTTAAVDQ</sequence>
<dbReference type="GO" id="GO:0005783">
    <property type="term" value="C:endoplasmic reticulum"/>
    <property type="evidence" value="ECO:0007669"/>
    <property type="project" value="UniProtKB-SubCell"/>
</dbReference>
<dbReference type="InterPro" id="IPR013699">
    <property type="entry name" value="Signal_recog_part_SRP72_RNA-bd"/>
</dbReference>
<evidence type="ECO:0000256" key="6">
    <source>
        <dbReference type="ARBA" id="ARBA00022737"/>
    </source>
</evidence>
<gene>
    <name evidence="13" type="ORF">RR48_09945</name>
</gene>
<dbReference type="STRING" id="76193.A0A194REL1"/>
<evidence type="ECO:0000259" key="12">
    <source>
        <dbReference type="Pfam" id="PF08492"/>
    </source>
</evidence>
<proteinExistence type="inferred from homology"/>
<dbReference type="GO" id="GO:0008312">
    <property type="term" value="F:7S RNA binding"/>
    <property type="evidence" value="ECO:0007669"/>
    <property type="project" value="InterPro"/>
</dbReference>
<accession>A0A194REL1</accession>
<keyword evidence="5" id="KW-0963">Cytoplasm</keyword>
<evidence type="ECO:0000256" key="10">
    <source>
        <dbReference type="ARBA" id="ARBA00023274"/>
    </source>
</evidence>
<dbReference type="FunCoup" id="A0A194REL1">
    <property type="interactions" value="1031"/>
</dbReference>
<feature type="compositionally biased region" description="Basic and acidic residues" evidence="11">
    <location>
        <begin position="684"/>
        <end position="699"/>
    </location>
</feature>
<organism evidence="13 14">
    <name type="scientific">Papilio machaon</name>
    <name type="common">Old World swallowtail butterfly</name>
    <dbReference type="NCBI Taxonomy" id="76193"/>
    <lineage>
        <taxon>Eukaryota</taxon>
        <taxon>Metazoa</taxon>
        <taxon>Ecdysozoa</taxon>
        <taxon>Arthropoda</taxon>
        <taxon>Hexapoda</taxon>
        <taxon>Insecta</taxon>
        <taxon>Pterygota</taxon>
        <taxon>Neoptera</taxon>
        <taxon>Endopterygota</taxon>
        <taxon>Lepidoptera</taxon>
        <taxon>Glossata</taxon>
        <taxon>Ditrysia</taxon>
        <taxon>Papilionoidea</taxon>
        <taxon>Papilionidae</taxon>
        <taxon>Papilioninae</taxon>
        <taxon>Papilio</taxon>
    </lineage>
</organism>
<keyword evidence="14" id="KW-1185">Reference proteome</keyword>
<dbReference type="GO" id="GO:0043022">
    <property type="term" value="F:ribosome binding"/>
    <property type="evidence" value="ECO:0007669"/>
    <property type="project" value="TreeGrafter"/>
</dbReference>
<keyword evidence="9" id="KW-0733">Signal recognition particle</keyword>
<evidence type="ECO:0000313" key="14">
    <source>
        <dbReference type="Proteomes" id="UP000053240"/>
    </source>
</evidence>
<feature type="region of interest" description="Disordered" evidence="11">
    <location>
        <begin position="647"/>
        <end position="724"/>
    </location>
</feature>
<dbReference type="Gene3D" id="1.25.40.10">
    <property type="entry name" value="Tetratricopeptide repeat domain"/>
    <property type="match status" value="4"/>
</dbReference>
<dbReference type="GO" id="GO:0006614">
    <property type="term" value="P:SRP-dependent cotranslational protein targeting to membrane"/>
    <property type="evidence" value="ECO:0007669"/>
    <property type="project" value="InterPro"/>
</dbReference>
<dbReference type="PANTHER" id="PTHR14094">
    <property type="entry name" value="SIGNAL RECOGNITION PARTICLE 72"/>
    <property type="match status" value="1"/>
</dbReference>
<evidence type="ECO:0000256" key="2">
    <source>
        <dbReference type="ARBA" id="ARBA00004496"/>
    </source>
</evidence>
<dbReference type="Pfam" id="PF08492">
    <property type="entry name" value="SRP72"/>
    <property type="match status" value="1"/>
</dbReference>
<keyword evidence="10" id="KW-0687">Ribonucleoprotein</keyword>
<feature type="domain" description="Signal recognition particle SRP72 subunit RNA-binding" evidence="12">
    <location>
        <begin position="648"/>
        <end position="702"/>
    </location>
</feature>
<dbReference type="PIRSF" id="PIRSF038922">
    <property type="entry name" value="SRP72"/>
    <property type="match status" value="1"/>
</dbReference>
<keyword evidence="7" id="KW-0802">TPR repeat</keyword>
<dbReference type="InterPro" id="IPR026270">
    <property type="entry name" value="SRP72"/>
</dbReference>
<evidence type="ECO:0000256" key="8">
    <source>
        <dbReference type="ARBA" id="ARBA00022824"/>
    </source>
</evidence>
<evidence type="ECO:0000256" key="5">
    <source>
        <dbReference type="ARBA" id="ARBA00022490"/>
    </source>
</evidence>
<evidence type="ECO:0000313" key="13">
    <source>
        <dbReference type="EMBL" id="KPJ15899.1"/>
    </source>
</evidence>
<evidence type="ECO:0000256" key="3">
    <source>
        <dbReference type="ARBA" id="ARBA00007676"/>
    </source>
</evidence>
<dbReference type="EMBL" id="KQ460323">
    <property type="protein sequence ID" value="KPJ15899.1"/>
    <property type="molecule type" value="Genomic_DNA"/>
</dbReference>
<reference evidence="13 14" key="1">
    <citation type="journal article" date="2015" name="Nat. Commun.">
        <title>Outbred genome sequencing and CRISPR/Cas9 gene editing in butterflies.</title>
        <authorList>
            <person name="Li X."/>
            <person name="Fan D."/>
            <person name="Zhang W."/>
            <person name="Liu G."/>
            <person name="Zhang L."/>
            <person name="Zhao L."/>
            <person name="Fang X."/>
            <person name="Chen L."/>
            <person name="Dong Y."/>
            <person name="Chen Y."/>
            <person name="Ding Y."/>
            <person name="Zhao R."/>
            <person name="Feng M."/>
            <person name="Zhu Y."/>
            <person name="Feng Y."/>
            <person name="Jiang X."/>
            <person name="Zhu D."/>
            <person name="Xiang H."/>
            <person name="Feng X."/>
            <person name="Li S."/>
            <person name="Wang J."/>
            <person name="Zhang G."/>
            <person name="Kronforst M.R."/>
            <person name="Wang W."/>
        </authorList>
    </citation>
    <scope>NUCLEOTIDE SEQUENCE [LARGE SCALE GENOMIC DNA]</scope>
    <source>
        <strain evidence="13">Ya'a_city_454_Pm</strain>
        <tissue evidence="13">Whole body</tissue>
    </source>
</reference>
<protein>
    <recommendedName>
        <fullName evidence="4">Signal recognition particle subunit SRP72</fullName>
    </recommendedName>
</protein>
<dbReference type="SUPFAM" id="SSF48452">
    <property type="entry name" value="TPR-like"/>
    <property type="match status" value="3"/>
</dbReference>
<name>A0A194REL1_PAPMA</name>
<dbReference type="InterPro" id="IPR031545">
    <property type="entry name" value="SRP72_TPR-like"/>
</dbReference>